<sequence length="71" mass="7835">MLDPTRPEEPALAYLGVPMAPDFILAIQRRTLTKTRFRGVLDVGVQARDAGRIFDDGVPFHGMLDVGRTPV</sequence>
<keyword evidence="1" id="KW-0812">Transmembrane</keyword>
<keyword evidence="1" id="KW-0472">Membrane</keyword>
<organism evidence="2 3">
    <name type="scientific">Streptomyces kaniharaensis</name>
    <dbReference type="NCBI Taxonomy" id="212423"/>
    <lineage>
        <taxon>Bacteria</taxon>
        <taxon>Bacillati</taxon>
        <taxon>Actinomycetota</taxon>
        <taxon>Actinomycetes</taxon>
        <taxon>Kitasatosporales</taxon>
        <taxon>Streptomycetaceae</taxon>
        <taxon>Streptomyces</taxon>
    </lineage>
</organism>
<dbReference type="RefSeq" id="WP_153470884.1">
    <property type="nucleotide sequence ID" value="NZ_WBOF01000005.1"/>
</dbReference>
<keyword evidence="1" id="KW-1133">Transmembrane helix</keyword>
<reference evidence="2 3" key="1">
    <citation type="submission" date="2019-09" db="EMBL/GenBank/DDBJ databases">
        <title>Genome Sequences of Streptomyces kaniharaensis ATCC 21070.</title>
        <authorList>
            <person name="Zhu W."/>
            <person name="De Crecy-Lagard V."/>
            <person name="Richards N.G."/>
        </authorList>
    </citation>
    <scope>NUCLEOTIDE SEQUENCE [LARGE SCALE GENOMIC DNA]</scope>
    <source>
        <strain evidence="2 3">SF-557</strain>
    </source>
</reference>
<proteinExistence type="predicted"/>
<evidence type="ECO:0000256" key="1">
    <source>
        <dbReference type="SAM" id="Phobius"/>
    </source>
</evidence>
<keyword evidence="3" id="KW-1185">Reference proteome</keyword>
<feature type="transmembrane region" description="Helical" evidence="1">
    <location>
        <begin position="12"/>
        <end position="28"/>
    </location>
</feature>
<evidence type="ECO:0000313" key="3">
    <source>
        <dbReference type="Proteomes" id="UP000450000"/>
    </source>
</evidence>
<name>A0A6N7L5H5_9ACTN</name>
<evidence type="ECO:0000313" key="2">
    <source>
        <dbReference type="EMBL" id="MQS17624.1"/>
    </source>
</evidence>
<dbReference type="Proteomes" id="UP000450000">
    <property type="component" value="Unassembled WGS sequence"/>
</dbReference>
<accession>A0A6N7L5H5</accession>
<protein>
    <submittedName>
        <fullName evidence="2">Uncharacterized protein</fullName>
    </submittedName>
</protein>
<dbReference type="AlphaFoldDB" id="A0A6N7L5H5"/>
<dbReference type="EMBL" id="WBOF01000005">
    <property type="protein sequence ID" value="MQS17624.1"/>
    <property type="molecule type" value="Genomic_DNA"/>
</dbReference>
<gene>
    <name evidence="2" type="ORF">F7Q99_36915</name>
</gene>
<comment type="caution">
    <text evidence="2">The sequence shown here is derived from an EMBL/GenBank/DDBJ whole genome shotgun (WGS) entry which is preliminary data.</text>
</comment>